<evidence type="ECO:0000259" key="7">
    <source>
        <dbReference type="Pfam" id="PF07669"/>
    </source>
</evidence>
<dbReference type="Proteomes" id="UP000635565">
    <property type="component" value="Unassembled WGS sequence"/>
</dbReference>
<feature type="compositionally biased region" description="Polar residues" evidence="6">
    <location>
        <begin position="1383"/>
        <end position="1394"/>
    </location>
</feature>
<keyword evidence="10" id="KW-1185">Reference proteome</keyword>
<evidence type="ECO:0000256" key="2">
    <source>
        <dbReference type="ARBA" id="ARBA00022603"/>
    </source>
</evidence>
<dbReference type="Pfam" id="PF07669">
    <property type="entry name" value="Eco57I"/>
    <property type="match status" value="1"/>
</dbReference>
<keyword evidence="3" id="KW-0808">Transferase</keyword>
<name>A0ABQ3VV53_9CHLR</name>
<protein>
    <recommendedName>
        <fullName evidence="1">site-specific DNA-methyltransferase (adenine-specific)</fullName>
        <ecNumber evidence="1">2.1.1.72</ecNumber>
    </recommendedName>
</protein>
<proteinExistence type="predicted"/>
<feature type="domain" description="MmeI-like target recognition" evidence="8">
    <location>
        <begin position="1055"/>
        <end position="1241"/>
    </location>
</feature>
<evidence type="ECO:0000313" key="10">
    <source>
        <dbReference type="Proteomes" id="UP000635565"/>
    </source>
</evidence>
<dbReference type="InterPro" id="IPR011639">
    <property type="entry name" value="MethylTrfase_TaqI-like_dom"/>
</dbReference>
<evidence type="ECO:0000256" key="3">
    <source>
        <dbReference type="ARBA" id="ARBA00022679"/>
    </source>
</evidence>
<evidence type="ECO:0000256" key="1">
    <source>
        <dbReference type="ARBA" id="ARBA00011900"/>
    </source>
</evidence>
<dbReference type="InterPro" id="IPR029063">
    <property type="entry name" value="SAM-dependent_MTases_sf"/>
</dbReference>
<dbReference type="EC" id="2.1.1.72" evidence="1"/>
<dbReference type="InterPro" id="IPR050953">
    <property type="entry name" value="N4_N6_ade-DNA_methylase"/>
</dbReference>
<reference evidence="9 10" key="1">
    <citation type="journal article" date="2021" name="Int. J. Syst. Evol. Microbiol.">
        <title>Reticulibacter mediterranei gen. nov., sp. nov., within the new family Reticulibacteraceae fam. nov., and Ktedonospora formicarum gen. nov., sp. nov., Ktedonobacter robiniae sp. nov., Dictyobacter formicarum sp. nov. and Dictyobacter arantiisoli sp. nov., belonging to the class Ktedonobacteria.</title>
        <authorList>
            <person name="Yabe S."/>
            <person name="Zheng Y."/>
            <person name="Wang C.M."/>
            <person name="Sakai Y."/>
            <person name="Abe K."/>
            <person name="Yokota A."/>
            <person name="Donadio S."/>
            <person name="Cavaletti L."/>
            <person name="Monciardini P."/>
        </authorList>
    </citation>
    <scope>NUCLEOTIDE SEQUENCE [LARGE SCALE GENOMIC DNA]</scope>
    <source>
        <strain evidence="9 10">SOSP1-9</strain>
    </source>
</reference>
<dbReference type="PANTHER" id="PTHR33841:SF1">
    <property type="entry name" value="DNA METHYLTRANSFERASE A"/>
    <property type="match status" value="1"/>
</dbReference>
<accession>A0ABQ3VV53</accession>
<dbReference type="PANTHER" id="PTHR33841">
    <property type="entry name" value="DNA METHYLTRANSFERASE YEEA-RELATED"/>
    <property type="match status" value="1"/>
</dbReference>
<feature type="domain" description="Type II methyltransferase M.TaqI-like" evidence="7">
    <location>
        <begin position="689"/>
        <end position="982"/>
    </location>
</feature>
<dbReference type="Pfam" id="PF20466">
    <property type="entry name" value="MmeI_TRD"/>
    <property type="match status" value="1"/>
</dbReference>
<comment type="catalytic activity">
    <reaction evidence="5">
        <text>a 2'-deoxyadenosine in DNA + S-adenosyl-L-methionine = an N(6)-methyl-2'-deoxyadenosine in DNA + S-adenosyl-L-homocysteine + H(+)</text>
        <dbReference type="Rhea" id="RHEA:15197"/>
        <dbReference type="Rhea" id="RHEA-COMP:12418"/>
        <dbReference type="Rhea" id="RHEA-COMP:12419"/>
        <dbReference type="ChEBI" id="CHEBI:15378"/>
        <dbReference type="ChEBI" id="CHEBI:57856"/>
        <dbReference type="ChEBI" id="CHEBI:59789"/>
        <dbReference type="ChEBI" id="CHEBI:90615"/>
        <dbReference type="ChEBI" id="CHEBI:90616"/>
        <dbReference type="EC" id="2.1.1.72"/>
    </reaction>
</comment>
<dbReference type="EMBL" id="BNJJ01000032">
    <property type="protein sequence ID" value="GHO89186.1"/>
    <property type="molecule type" value="Genomic_DNA"/>
</dbReference>
<feature type="region of interest" description="Disordered" evidence="6">
    <location>
        <begin position="1368"/>
        <end position="1410"/>
    </location>
</feature>
<dbReference type="SUPFAM" id="SSF53335">
    <property type="entry name" value="S-adenosyl-L-methionine-dependent methyltransferases"/>
    <property type="match status" value="1"/>
</dbReference>
<evidence type="ECO:0000256" key="4">
    <source>
        <dbReference type="ARBA" id="ARBA00022691"/>
    </source>
</evidence>
<keyword evidence="4" id="KW-0949">S-adenosyl-L-methionine</keyword>
<comment type="caution">
    <text evidence="9">The sequence shown here is derived from an EMBL/GenBank/DDBJ whole genome shotgun (WGS) entry which is preliminary data.</text>
</comment>
<dbReference type="Gene3D" id="3.40.50.150">
    <property type="entry name" value="Vaccinia Virus protein VP39"/>
    <property type="match status" value="2"/>
</dbReference>
<keyword evidence="2" id="KW-0489">Methyltransferase</keyword>
<dbReference type="PRINTS" id="PR00507">
    <property type="entry name" value="N12N6MTFRASE"/>
</dbReference>
<gene>
    <name evidence="9" type="ORF">KSZ_71920</name>
</gene>
<evidence type="ECO:0000313" key="9">
    <source>
        <dbReference type="EMBL" id="GHO89186.1"/>
    </source>
</evidence>
<sequence length="1410" mass="160738">MVAQQSITRHHADWLSLIEVSGPFLSLPVLQDAFPHGLDTKDDEAETRRRLRLAYEEWADNQEGTRPDPAIHHQWLRFVLEELLDMRPAAILEGQQLPPSLSLEMKEYGETLRPTLAIKSPHEPKPRLLVQLYPKNQNLRKPVPGKAWNAYPETRMMELLRKNDVRLGLLTNGEHWMLVDAPAGETTGYYSWYASLWLEEKVTLRAFHSLLGMRRFFNVEEGKTIEALLAESASKQQEVTTQLGDQVRRAVEVLVQTLDRIDKDSGRDLLKDVPETQLYEAALTVMMRLVFLLSAEERKLLLLEDPTYDHNYAASTLHQQLREQADQQGEEVLGLRYDAWSRLLALFRIVYGGLTHENLSLPAYGGRLFDPDRFPFLEGRATDSSWRETPANPLRIDNRTVLYLLNALQYLQVPMGGVVEPRRLSFRGLDIEQIGHVYEGLLDHTVKRATATILGLQGSDKSEPELPLEELEQRAGKGEQVLLAYLKEVTGRGEPALKKGLELRLEKQQERSRLMEACDNQQEIFQRALPYAGLLRKDTFQNYTIITAGSVYMTHGSDRRDTGTHYTPRSLTEPIVQHALDPLVYIGPAEGWPEEQWQLRGAAEILSLTVCDIAMGSGAFLVQACRYLSEKLVEAWEKTDRELNINRVPTIPQHIPGGQLSQGAASEELIPLDREERLVIARRLVSERCIYGVDVNPMAVEMAKLSMWLITLAKGQPFTFLDHALRCGDSLLGVSDSQLENWSMDAEQKEFSQKDWIQTVIKNDLPKVTGLREQIRKLHEHDITGIEIKEKLLKEADQVMEIIKLGADLLIAIELSDTVNQKNLQMTLSDRYLLLMQAFNEGMFQSSHKEVREANNIEFKKLRSQVDVLLNKRRPFHWQLEFPEVFINEDEKNGFSAIMGNPPFQGGHLITGTLGTNYRDYMVRNLAKGKRGRADLCAYFFLRANKLTKNHGMNALVATNSISQGDTRKVGLEQIVKDDQKIVRTITNQTWQGDASIKVSYLWIRKGSWKGFCVLDNLPVPSISPFLAPSLKSQENPFKLINNTGKAFKGSFVLGMGFVLNPDEAKKLIERDEKNKEVIFPYLNGEDLNSRPDQSPSRWIINFYDWPLEKAENYSDCIEIVRKKVKPERDLLGLKSDASAKGYAKLWWQYGRKGIDLYSTIAGMKRIISIAFTSRTCAFTFINADITFSDATIVIAFENARYLSVLQSSIHLEWVFRYGSSLKGDQRYTPTDCFGTFPFPHTFENLESIGEQYYTYRQSIMHQRQEGLTKTYNRMHDPNEQAEDIVRLRELHKELDEAVARTYGWDDLKLEHGFHETKQGLRYTLSEAARQEVLDRLLLLNHQRHAEEVAAGLVDENGKPTAKCKKLLAKDAESQQGRAKKNGTGQDASGGQRSSGDEEEQPGQGRLFEL</sequence>
<dbReference type="InterPro" id="IPR046820">
    <property type="entry name" value="MmeI_TRD"/>
</dbReference>
<organism evidence="9 10">
    <name type="scientific">Dictyobacter formicarum</name>
    <dbReference type="NCBI Taxonomy" id="2778368"/>
    <lineage>
        <taxon>Bacteria</taxon>
        <taxon>Bacillati</taxon>
        <taxon>Chloroflexota</taxon>
        <taxon>Ktedonobacteria</taxon>
        <taxon>Ktedonobacterales</taxon>
        <taxon>Dictyobacteraceae</taxon>
        <taxon>Dictyobacter</taxon>
    </lineage>
</organism>
<evidence type="ECO:0000256" key="6">
    <source>
        <dbReference type="SAM" id="MobiDB-lite"/>
    </source>
</evidence>
<evidence type="ECO:0000259" key="8">
    <source>
        <dbReference type="Pfam" id="PF20466"/>
    </source>
</evidence>
<evidence type="ECO:0000256" key="5">
    <source>
        <dbReference type="ARBA" id="ARBA00047942"/>
    </source>
</evidence>